<keyword evidence="2" id="KW-0808">Transferase</keyword>
<dbReference type="InterPro" id="IPR016181">
    <property type="entry name" value="Acyl_CoA_acyltransferase"/>
</dbReference>
<dbReference type="Proteomes" id="UP000531251">
    <property type="component" value="Unassembled WGS sequence"/>
</dbReference>
<evidence type="ECO:0000313" key="3">
    <source>
        <dbReference type="Proteomes" id="UP000531251"/>
    </source>
</evidence>
<dbReference type="AlphaFoldDB" id="A0A7X5XZI8"/>
<sequence>MAPVVRFEAGLADALDDAAMRAAEGHRFLRRAWYAAALQAYGGTARTLGVEEAGVPVAALPLVAKGPGWLGLAEIPGCYWPFRSFPVVEGASAAAADALLGALARRVRALRIGPVYDCDLALDWLKARALAAGWTLLDRHVADSFLLDIASEDWPRGSTLRKNRHLEKHLASTGTLAWEWGPPDVDTLAEIERHSWIAERTDGRDAKFTAEGHGAFWKAALHDPVLADMLSAAMLRIDGRPMAFSFDLVTGARCYAIANSYDPAVAKHSPGKLLQYRNLLRARERGVRLVDWGAGDSGYKQTMGATAGPAIRDWIFVRPGLEALAARLLRGAWRRSGQAAGGQA</sequence>
<accession>A0A7X5XZI8</accession>
<comment type="caution">
    <text evidence="2">The sequence shown here is derived from an EMBL/GenBank/DDBJ whole genome shotgun (WGS) entry which is preliminary data.</text>
</comment>
<keyword evidence="3" id="KW-1185">Reference proteome</keyword>
<dbReference type="Gene3D" id="3.40.630.30">
    <property type="match status" value="1"/>
</dbReference>
<evidence type="ECO:0000259" key="1">
    <source>
        <dbReference type="Pfam" id="PF13480"/>
    </source>
</evidence>
<dbReference type="Pfam" id="PF13480">
    <property type="entry name" value="Acetyltransf_6"/>
    <property type="match status" value="1"/>
</dbReference>
<evidence type="ECO:0000313" key="2">
    <source>
        <dbReference type="EMBL" id="NJB98276.1"/>
    </source>
</evidence>
<proteinExistence type="predicted"/>
<protein>
    <submittedName>
        <fullName evidence="2">CelD/BcsL family acetyltransferase involved in cellulose biosynthesis</fullName>
    </submittedName>
</protein>
<dbReference type="RefSeq" id="WP_125977196.1">
    <property type="nucleotide sequence ID" value="NZ_BAAADY010000003.1"/>
</dbReference>
<dbReference type="EMBL" id="JAATJB010000007">
    <property type="protein sequence ID" value="NJB98276.1"/>
    <property type="molecule type" value="Genomic_DNA"/>
</dbReference>
<feature type="domain" description="BioF2-like acetyltransferase" evidence="1">
    <location>
        <begin position="163"/>
        <end position="301"/>
    </location>
</feature>
<dbReference type="InterPro" id="IPR038740">
    <property type="entry name" value="BioF2-like_GNAT_dom"/>
</dbReference>
<reference evidence="2 3" key="1">
    <citation type="submission" date="2020-03" db="EMBL/GenBank/DDBJ databases">
        <title>Genomic Encyclopedia of Type Strains, Phase IV (KMG-IV): sequencing the most valuable type-strain genomes for metagenomic binning, comparative biology and taxonomic classification.</title>
        <authorList>
            <person name="Goeker M."/>
        </authorList>
    </citation>
    <scope>NUCLEOTIDE SEQUENCE [LARGE SCALE GENOMIC DNA]</scope>
    <source>
        <strain evidence="2 3">DSM 7225</strain>
    </source>
</reference>
<name>A0A7X5XZI8_9SPHN</name>
<organism evidence="2 3">
    <name type="scientific">Sphingomonas trueperi</name>
    <dbReference type="NCBI Taxonomy" id="53317"/>
    <lineage>
        <taxon>Bacteria</taxon>
        <taxon>Pseudomonadati</taxon>
        <taxon>Pseudomonadota</taxon>
        <taxon>Alphaproteobacteria</taxon>
        <taxon>Sphingomonadales</taxon>
        <taxon>Sphingomonadaceae</taxon>
        <taxon>Sphingomonas</taxon>
    </lineage>
</organism>
<dbReference type="SUPFAM" id="SSF55729">
    <property type="entry name" value="Acyl-CoA N-acyltransferases (Nat)"/>
    <property type="match status" value="1"/>
</dbReference>
<gene>
    <name evidence="2" type="ORF">GGR89_002607</name>
</gene>
<dbReference type="GO" id="GO:0016740">
    <property type="term" value="F:transferase activity"/>
    <property type="evidence" value="ECO:0007669"/>
    <property type="project" value="UniProtKB-KW"/>
</dbReference>